<dbReference type="EMBL" id="GBRH01275974">
    <property type="protein sequence ID" value="JAD21921.1"/>
    <property type="molecule type" value="Transcribed_RNA"/>
</dbReference>
<feature type="region of interest" description="Disordered" evidence="1">
    <location>
        <begin position="1"/>
        <end position="21"/>
    </location>
</feature>
<evidence type="ECO:0000256" key="1">
    <source>
        <dbReference type="SAM" id="MobiDB-lite"/>
    </source>
</evidence>
<protein>
    <submittedName>
        <fullName evidence="2">Uncharacterized protein</fullName>
    </submittedName>
</protein>
<dbReference type="AlphaFoldDB" id="A0A0A8Y731"/>
<accession>A0A0A8Y731</accession>
<reference evidence="2" key="1">
    <citation type="submission" date="2014-09" db="EMBL/GenBank/DDBJ databases">
        <authorList>
            <person name="Magalhaes I.L.F."/>
            <person name="Oliveira U."/>
            <person name="Santos F.R."/>
            <person name="Vidigal T.H.D.A."/>
            <person name="Brescovit A.D."/>
            <person name="Santos A.J."/>
        </authorList>
    </citation>
    <scope>NUCLEOTIDE SEQUENCE</scope>
    <source>
        <tissue evidence="2">Shoot tissue taken approximately 20 cm above the soil surface</tissue>
    </source>
</reference>
<proteinExistence type="predicted"/>
<sequence length="21" mass="2600">MSKEAHPSISYFHTMHKFKRH</sequence>
<reference evidence="2" key="2">
    <citation type="journal article" date="2015" name="Data Brief">
        <title>Shoot transcriptome of the giant reed, Arundo donax.</title>
        <authorList>
            <person name="Barrero R.A."/>
            <person name="Guerrero F.D."/>
            <person name="Moolhuijzen P."/>
            <person name="Goolsby J.A."/>
            <person name="Tidwell J."/>
            <person name="Bellgard S.E."/>
            <person name="Bellgard M.I."/>
        </authorList>
    </citation>
    <scope>NUCLEOTIDE SEQUENCE</scope>
    <source>
        <tissue evidence="2">Shoot tissue taken approximately 20 cm above the soil surface</tissue>
    </source>
</reference>
<name>A0A0A8Y731_ARUDO</name>
<organism evidence="2">
    <name type="scientific">Arundo donax</name>
    <name type="common">Giant reed</name>
    <name type="synonym">Donax arundinaceus</name>
    <dbReference type="NCBI Taxonomy" id="35708"/>
    <lineage>
        <taxon>Eukaryota</taxon>
        <taxon>Viridiplantae</taxon>
        <taxon>Streptophyta</taxon>
        <taxon>Embryophyta</taxon>
        <taxon>Tracheophyta</taxon>
        <taxon>Spermatophyta</taxon>
        <taxon>Magnoliopsida</taxon>
        <taxon>Liliopsida</taxon>
        <taxon>Poales</taxon>
        <taxon>Poaceae</taxon>
        <taxon>PACMAD clade</taxon>
        <taxon>Arundinoideae</taxon>
        <taxon>Arundineae</taxon>
        <taxon>Arundo</taxon>
    </lineage>
</organism>
<evidence type="ECO:0000313" key="2">
    <source>
        <dbReference type="EMBL" id="JAD21921.1"/>
    </source>
</evidence>